<dbReference type="Proteomes" id="UP000017836">
    <property type="component" value="Unassembled WGS sequence"/>
</dbReference>
<dbReference type="HOGENOM" id="CLU_1779933_0_0_1"/>
<dbReference type="Gramene" id="ERN16252">
    <property type="protein sequence ID" value="ERN16252"/>
    <property type="gene ID" value="AMTR_s00063p00137260"/>
</dbReference>
<sequence>MAEVYVPEPANNFLGLHSHTRISCRRRFSASARPSLPMSFLSIDLHDTAFSLERLKEANLLVDALHCKLQERSEQLATEKFIYSYQEAEVKGLTSKLCYGHSAGGNNVNHQRIHNSHCTCFSSHQAPEALKSSHVSVSVSNHAMTE</sequence>
<dbReference type="AlphaFoldDB" id="U5D4A1"/>
<keyword evidence="2" id="KW-1185">Reference proteome</keyword>
<evidence type="ECO:0000313" key="1">
    <source>
        <dbReference type="EMBL" id="ERN16252.1"/>
    </source>
</evidence>
<gene>
    <name evidence="1" type="ORF">AMTR_s00063p00137260</name>
</gene>
<proteinExistence type="predicted"/>
<name>U5D4A1_AMBTC</name>
<accession>U5D4A1</accession>
<evidence type="ECO:0000313" key="2">
    <source>
        <dbReference type="Proteomes" id="UP000017836"/>
    </source>
</evidence>
<reference evidence="2" key="1">
    <citation type="journal article" date="2013" name="Science">
        <title>The Amborella genome and the evolution of flowering plants.</title>
        <authorList>
            <consortium name="Amborella Genome Project"/>
        </authorList>
    </citation>
    <scope>NUCLEOTIDE SEQUENCE [LARGE SCALE GENOMIC DNA]</scope>
</reference>
<dbReference type="EMBL" id="KI392467">
    <property type="protein sequence ID" value="ERN16252.1"/>
    <property type="molecule type" value="Genomic_DNA"/>
</dbReference>
<organism evidence="1 2">
    <name type="scientific">Amborella trichopoda</name>
    <dbReference type="NCBI Taxonomy" id="13333"/>
    <lineage>
        <taxon>Eukaryota</taxon>
        <taxon>Viridiplantae</taxon>
        <taxon>Streptophyta</taxon>
        <taxon>Embryophyta</taxon>
        <taxon>Tracheophyta</taxon>
        <taxon>Spermatophyta</taxon>
        <taxon>Magnoliopsida</taxon>
        <taxon>Amborellales</taxon>
        <taxon>Amborellaceae</taxon>
        <taxon>Amborella</taxon>
    </lineage>
</organism>
<protein>
    <submittedName>
        <fullName evidence="1">Uncharacterized protein</fullName>
    </submittedName>
</protein>